<comment type="caution">
    <text evidence="2">The sequence shown here is derived from an EMBL/GenBank/DDBJ whole genome shotgun (WGS) entry which is preliminary data.</text>
</comment>
<dbReference type="Pfam" id="PF14568">
    <property type="entry name" value="SUKH_6"/>
    <property type="match status" value="1"/>
</dbReference>
<sequence>MQKIDWHKRKTFKKASEQEITFVEEILSINFPLDYRDFIKEHNGCSPLDKDVVIINSFRETLNYLLSFGDDNRPVDILRTYENIKDRLVDNVIPFANDPGGNMFCFDFREQKYEPVIVFWDHEEAYEDPNGALTYVCSGFTELINSLQAFVEED</sequence>
<organism evidence="2 3">
    <name type="scientific">Metabacillus idriensis</name>
    <dbReference type="NCBI Taxonomy" id="324768"/>
    <lineage>
        <taxon>Bacteria</taxon>
        <taxon>Bacillati</taxon>
        <taxon>Bacillota</taxon>
        <taxon>Bacilli</taxon>
        <taxon>Bacillales</taxon>
        <taxon>Bacillaceae</taxon>
        <taxon>Metabacillus</taxon>
    </lineage>
</organism>
<dbReference type="SMART" id="SM00860">
    <property type="entry name" value="SMI1_KNR4"/>
    <property type="match status" value="1"/>
</dbReference>
<dbReference type="AlphaFoldDB" id="A0A6I2M4I0"/>
<feature type="domain" description="Knr4/Smi1-like" evidence="1">
    <location>
        <begin position="14"/>
        <end position="146"/>
    </location>
</feature>
<dbReference type="Gene3D" id="3.40.1580.10">
    <property type="entry name" value="SMI1/KNR4-like"/>
    <property type="match status" value="1"/>
</dbReference>
<evidence type="ECO:0000313" key="2">
    <source>
        <dbReference type="EMBL" id="MRX53008.1"/>
    </source>
</evidence>
<gene>
    <name evidence="2" type="ORF">GJU41_03415</name>
</gene>
<dbReference type="InterPro" id="IPR018958">
    <property type="entry name" value="Knr4/Smi1-like_dom"/>
</dbReference>
<reference evidence="2 3" key="1">
    <citation type="submission" date="2019-11" db="EMBL/GenBank/DDBJ databases">
        <title>Bacillus idriensis genome.</title>
        <authorList>
            <person name="Konopka E.N."/>
            <person name="Newman J.D."/>
        </authorList>
    </citation>
    <scope>NUCLEOTIDE SEQUENCE [LARGE SCALE GENOMIC DNA]</scope>
    <source>
        <strain evidence="2 3">DSM 19097</strain>
    </source>
</reference>
<dbReference type="EMBL" id="WKKF01000001">
    <property type="protein sequence ID" value="MRX53008.1"/>
    <property type="molecule type" value="Genomic_DNA"/>
</dbReference>
<dbReference type="Proteomes" id="UP000441585">
    <property type="component" value="Unassembled WGS sequence"/>
</dbReference>
<keyword evidence="3" id="KW-1185">Reference proteome</keyword>
<dbReference type="RefSeq" id="WP_154318018.1">
    <property type="nucleotide sequence ID" value="NZ_CAJGAA010000001.1"/>
</dbReference>
<evidence type="ECO:0000259" key="1">
    <source>
        <dbReference type="SMART" id="SM00860"/>
    </source>
</evidence>
<protein>
    <submittedName>
        <fullName evidence="2">SMI1/KNR4 family protein</fullName>
    </submittedName>
</protein>
<evidence type="ECO:0000313" key="3">
    <source>
        <dbReference type="Proteomes" id="UP000441585"/>
    </source>
</evidence>
<accession>A0A6I2M4I0</accession>
<dbReference type="InterPro" id="IPR037883">
    <property type="entry name" value="Knr4/Smi1-like_sf"/>
</dbReference>
<proteinExistence type="predicted"/>
<name>A0A6I2M4I0_9BACI</name>
<dbReference type="SUPFAM" id="SSF160631">
    <property type="entry name" value="SMI1/KNR4-like"/>
    <property type="match status" value="1"/>
</dbReference>